<gene>
    <name evidence="2" type="ordered locus">Pcal_1961</name>
</gene>
<feature type="transmembrane region" description="Helical" evidence="1">
    <location>
        <begin position="24"/>
        <end position="44"/>
    </location>
</feature>
<sequence>MELRHLLAFRAGRASASAVIKWQYVNTLLIFITLYLGALFFIKARPLVYIPGQSDCEAALIRSGVIWIASFIFLASFWGLTLVSYAACAVVEDETCRILMPVLVLRTLVTGFLTWLFIVGLT</sequence>
<name>A3MXL0_PYRCJ</name>
<dbReference type="AlphaFoldDB" id="A3MXL0"/>
<evidence type="ECO:0000313" key="2">
    <source>
        <dbReference type="EMBL" id="ABO09377.1"/>
    </source>
</evidence>
<evidence type="ECO:0000313" key="3">
    <source>
        <dbReference type="Proteomes" id="UP000001431"/>
    </source>
</evidence>
<feature type="transmembrane region" description="Helical" evidence="1">
    <location>
        <begin position="65"/>
        <end position="86"/>
    </location>
</feature>
<proteinExistence type="predicted"/>
<reference evidence="2" key="1">
    <citation type="submission" date="2007-02" db="EMBL/GenBank/DDBJ databases">
        <title>Complete sequence of Pyrobaculum calidifontis JCM 11548.</title>
        <authorList>
            <consortium name="US DOE Joint Genome Institute"/>
            <person name="Copeland A."/>
            <person name="Lucas S."/>
            <person name="Lapidus A."/>
            <person name="Barry K."/>
            <person name="Glavina del Rio T."/>
            <person name="Dalin E."/>
            <person name="Tice H."/>
            <person name="Pitluck S."/>
            <person name="Chain P."/>
            <person name="Malfatti S."/>
            <person name="Shin M."/>
            <person name="Vergez L."/>
            <person name="Schmutz J."/>
            <person name="Larimer F."/>
            <person name="Land M."/>
            <person name="Hauser L."/>
            <person name="Kyrpides N."/>
            <person name="Mikhailova N."/>
            <person name="Cozen A.E."/>
            <person name="Fitz-Gibbon S.T."/>
            <person name="House C.H."/>
            <person name="Saltikov C."/>
            <person name="Lowe T.M."/>
            <person name="Richardson P."/>
        </authorList>
    </citation>
    <scope>NUCLEOTIDE SEQUENCE [LARGE SCALE GENOMIC DNA]</scope>
    <source>
        <strain evidence="2">JCM 11548</strain>
    </source>
</reference>
<dbReference type="KEGG" id="pcl:Pcal_1961"/>
<keyword evidence="1" id="KW-0812">Transmembrane</keyword>
<organism evidence="2 3">
    <name type="scientific">Pyrobaculum calidifontis (strain DSM 21063 / JCM 11548 / VA1)</name>
    <dbReference type="NCBI Taxonomy" id="410359"/>
    <lineage>
        <taxon>Archaea</taxon>
        <taxon>Thermoproteota</taxon>
        <taxon>Thermoprotei</taxon>
        <taxon>Thermoproteales</taxon>
        <taxon>Thermoproteaceae</taxon>
        <taxon>Pyrobaculum</taxon>
    </lineage>
</organism>
<keyword evidence="1" id="KW-1133">Transmembrane helix</keyword>
<dbReference type="HOGENOM" id="CLU_2021586_0_0_2"/>
<dbReference type="Proteomes" id="UP000001431">
    <property type="component" value="Chromosome"/>
</dbReference>
<keyword evidence="3" id="KW-1185">Reference proteome</keyword>
<evidence type="ECO:0000256" key="1">
    <source>
        <dbReference type="SAM" id="Phobius"/>
    </source>
</evidence>
<protein>
    <submittedName>
        <fullName evidence="2">Uncharacterized protein</fullName>
    </submittedName>
</protein>
<feature type="transmembrane region" description="Helical" evidence="1">
    <location>
        <begin position="98"/>
        <end position="121"/>
    </location>
</feature>
<keyword evidence="1" id="KW-0472">Membrane</keyword>
<dbReference type="EMBL" id="CP000561">
    <property type="protein sequence ID" value="ABO09377.1"/>
    <property type="molecule type" value="Genomic_DNA"/>
</dbReference>
<accession>A3MXL0</accession>